<accession>A0ACC5W4V2</accession>
<sequence>NFHSLYGTAKQRIQNQLSYKLGQSMIINSKSIFGIIFMPIYLLSIFLTYKQEQKIYKQKIKKDPSLKLPPLESYPDYNEALKFKEHLSYKLGKALLKAFKTWYKGGLFR</sequence>
<comment type="caution">
    <text evidence="1">The sequence shown here is derived from an EMBL/GenBank/DDBJ whole genome shotgun (WGS) entry which is preliminary data.</text>
</comment>
<dbReference type="EMBL" id="JACHUQ010000058">
    <property type="protein sequence ID" value="MBZ7975265.1"/>
    <property type="molecule type" value="Genomic_DNA"/>
</dbReference>
<feature type="non-terminal residue" evidence="1">
    <location>
        <position position="1"/>
    </location>
</feature>
<reference evidence="1" key="1">
    <citation type="submission" date="2020-07" db="EMBL/GenBank/DDBJ databases">
        <title>Campylobacter molothri sp. nov. isolated from wild birds.</title>
        <authorList>
            <person name="Miller W.G."/>
            <person name="Chapman M.H."/>
            <person name="Yee E."/>
            <person name="Lopes B.S."/>
            <person name="Forbes K.J."/>
        </authorList>
    </citation>
    <scope>NUCLEOTIDE SEQUENCE</scope>
    <source>
        <strain evidence="1">RM9754</strain>
    </source>
</reference>
<organism evidence="1 2">
    <name type="scientific">Campylobacter molothri</name>
    <dbReference type="NCBI Taxonomy" id="1032242"/>
    <lineage>
        <taxon>Bacteria</taxon>
        <taxon>Pseudomonadati</taxon>
        <taxon>Campylobacterota</taxon>
        <taxon>Epsilonproteobacteria</taxon>
        <taxon>Campylobacterales</taxon>
        <taxon>Campylobacteraceae</taxon>
        <taxon>Campylobacter</taxon>
    </lineage>
</organism>
<keyword evidence="2" id="KW-1185">Reference proteome</keyword>
<proteinExistence type="predicted"/>
<name>A0ACC5W4V2_9BACT</name>
<dbReference type="Proteomes" id="UP001319828">
    <property type="component" value="Unassembled WGS sequence"/>
</dbReference>
<evidence type="ECO:0000313" key="2">
    <source>
        <dbReference type="Proteomes" id="UP001319828"/>
    </source>
</evidence>
<protein>
    <submittedName>
        <fullName evidence="1">Glycosyltransferase family 2 protein</fullName>
    </submittedName>
</protein>
<feature type="non-terminal residue" evidence="1">
    <location>
        <position position="109"/>
    </location>
</feature>
<evidence type="ECO:0000313" key="1">
    <source>
        <dbReference type="EMBL" id="MBZ7975265.1"/>
    </source>
</evidence>
<gene>
    <name evidence="1" type="ORF">H2252_07780</name>
</gene>